<dbReference type="AlphaFoldDB" id="A0AAD5SE59"/>
<keyword evidence="2" id="KW-0479">Metal-binding</keyword>
<dbReference type="InterPro" id="IPR044861">
    <property type="entry name" value="IPNS-like_FE2OG_OXY"/>
</dbReference>
<gene>
    <name evidence="6" type="ORF">HK097_005698</name>
</gene>
<keyword evidence="7" id="KW-1185">Reference proteome</keyword>
<evidence type="ECO:0000256" key="4">
    <source>
        <dbReference type="ARBA" id="ARBA00023004"/>
    </source>
</evidence>
<comment type="caution">
    <text evidence="6">The sequence shown here is derived from an EMBL/GenBank/DDBJ whole genome shotgun (WGS) entry which is preliminary data.</text>
</comment>
<accession>A0AAD5SE59</accession>
<organism evidence="6 7">
    <name type="scientific">Rhizophlyctis rosea</name>
    <dbReference type="NCBI Taxonomy" id="64517"/>
    <lineage>
        <taxon>Eukaryota</taxon>
        <taxon>Fungi</taxon>
        <taxon>Fungi incertae sedis</taxon>
        <taxon>Chytridiomycota</taxon>
        <taxon>Chytridiomycota incertae sedis</taxon>
        <taxon>Chytridiomycetes</taxon>
        <taxon>Rhizophlyctidales</taxon>
        <taxon>Rhizophlyctidaceae</taxon>
        <taxon>Rhizophlyctis</taxon>
    </lineage>
</organism>
<reference evidence="6" key="1">
    <citation type="submission" date="2020-05" db="EMBL/GenBank/DDBJ databases">
        <title>Phylogenomic resolution of chytrid fungi.</title>
        <authorList>
            <person name="Stajich J.E."/>
            <person name="Amses K."/>
            <person name="Simmons R."/>
            <person name="Seto K."/>
            <person name="Myers J."/>
            <person name="Bonds A."/>
            <person name="Quandt C.A."/>
            <person name="Barry K."/>
            <person name="Liu P."/>
            <person name="Grigoriev I."/>
            <person name="Longcore J.E."/>
            <person name="James T.Y."/>
        </authorList>
    </citation>
    <scope>NUCLEOTIDE SEQUENCE</scope>
    <source>
        <strain evidence="6">JEL0318</strain>
    </source>
</reference>
<sequence length="355" mass="39809">MSSTLQLPTIDLIPFLDDPSSDASLAECRKAAEALQSFSALTIRDPRVSEEHNSVFLDMMEEYFAQSTEAKEKDARPEVGFQVGVTPENKEVPRCGKDERCKELVEKMEPENQPLNFDGPDPKWRFFWRIGETPKETKYPQLNADPVVPAGFPQWREIMDGWGGRMHEAISTLSEMLAIGFDLPRDTFTQLTKGGPHLLAPTGSDLSKYGKVGTVLAGFHTDLNFLTIHGKSRFPGLHVWTKDGRKMLARVPDGCLLVQAGKQMEWFTGGAVTAGFHEVVVLPQTVDTIEVQKARNRPLWRISSTLFFHTASDNLLQPLNEFDSVEARQKYPKMPAGKQVQIELGFISLMSNKDE</sequence>
<evidence type="ECO:0000259" key="5">
    <source>
        <dbReference type="Pfam" id="PF03171"/>
    </source>
</evidence>
<dbReference type="Proteomes" id="UP001212841">
    <property type="component" value="Unassembled WGS sequence"/>
</dbReference>
<evidence type="ECO:0000256" key="3">
    <source>
        <dbReference type="ARBA" id="ARBA00023002"/>
    </source>
</evidence>
<dbReference type="SUPFAM" id="SSF51197">
    <property type="entry name" value="Clavaminate synthase-like"/>
    <property type="match status" value="1"/>
</dbReference>
<dbReference type="GO" id="GO:0046872">
    <property type="term" value="F:metal ion binding"/>
    <property type="evidence" value="ECO:0007669"/>
    <property type="project" value="UniProtKB-KW"/>
</dbReference>
<dbReference type="PANTHER" id="PTHR10209:SF874">
    <property type="entry name" value="2-OXOGLUTARATE (2OG) AND FE(II)-DEPENDENT OXYGENASE SUPERFAMILY PROTEIN"/>
    <property type="match status" value="1"/>
</dbReference>
<proteinExistence type="inferred from homology"/>
<keyword evidence="3" id="KW-0560">Oxidoreductase</keyword>
<feature type="domain" description="Isopenicillin N synthase-like Fe(2+) 2OG dioxygenase" evidence="5">
    <location>
        <begin position="218"/>
        <end position="309"/>
    </location>
</feature>
<evidence type="ECO:0000256" key="2">
    <source>
        <dbReference type="ARBA" id="ARBA00022723"/>
    </source>
</evidence>
<evidence type="ECO:0000313" key="7">
    <source>
        <dbReference type="Proteomes" id="UP001212841"/>
    </source>
</evidence>
<keyword evidence="4" id="KW-0408">Iron</keyword>
<evidence type="ECO:0000256" key="1">
    <source>
        <dbReference type="ARBA" id="ARBA00008056"/>
    </source>
</evidence>
<dbReference type="Pfam" id="PF03171">
    <property type="entry name" value="2OG-FeII_Oxy"/>
    <property type="match status" value="1"/>
</dbReference>
<dbReference type="EMBL" id="JADGJD010000267">
    <property type="protein sequence ID" value="KAJ3052772.1"/>
    <property type="molecule type" value="Genomic_DNA"/>
</dbReference>
<dbReference type="PANTHER" id="PTHR10209">
    <property type="entry name" value="OXIDOREDUCTASE, 2OG-FE II OXYGENASE FAMILY PROTEIN"/>
    <property type="match status" value="1"/>
</dbReference>
<comment type="similarity">
    <text evidence="1">Belongs to the iron/ascorbate-dependent oxidoreductase family.</text>
</comment>
<dbReference type="Gene3D" id="2.60.120.330">
    <property type="entry name" value="B-lactam Antibiotic, Isopenicillin N Synthase, Chain"/>
    <property type="match status" value="1"/>
</dbReference>
<protein>
    <recommendedName>
        <fullName evidence="5">Isopenicillin N synthase-like Fe(2+) 2OG dioxygenase domain-containing protein</fullName>
    </recommendedName>
</protein>
<name>A0AAD5SE59_9FUNG</name>
<evidence type="ECO:0000313" key="6">
    <source>
        <dbReference type="EMBL" id="KAJ3052772.1"/>
    </source>
</evidence>
<dbReference type="InterPro" id="IPR027443">
    <property type="entry name" value="IPNS-like_sf"/>
</dbReference>
<dbReference type="GO" id="GO:0016491">
    <property type="term" value="F:oxidoreductase activity"/>
    <property type="evidence" value="ECO:0007669"/>
    <property type="project" value="UniProtKB-KW"/>
</dbReference>